<evidence type="ECO:0000256" key="1">
    <source>
        <dbReference type="SAM" id="SignalP"/>
    </source>
</evidence>
<dbReference type="Proteomes" id="UP001501237">
    <property type="component" value="Unassembled WGS sequence"/>
</dbReference>
<protein>
    <submittedName>
        <fullName evidence="3">Alpha/beta hydrolase</fullName>
    </submittedName>
</protein>
<keyword evidence="4" id="KW-1185">Reference proteome</keyword>
<evidence type="ECO:0000313" key="3">
    <source>
        <dbReference type="EMBL" id="GAA3221706.1"/>
    </source>
</evidence>
<dbReference type="Pfam" id="PF12697">
    <property type="entry name" value="Abhydrolase_6"/>
    <property type="match status" value="1"/>
</dbReference>
<organism evidence="3 4">
    <name type="scientific">Actinocorallia longicatena</name>
    <dbReference type="NCBI Taxonomy" id="111803"/>
    <lineage>
        <taxon>Bacteria</taxon>
        <taxon>Bacillati</taxon>
        <taxon>Actinomycetota</taxon>
        <taxon>Actinomycetes</taxon>
        <taxon>Streptosporangiales</taxon>
        <taxon>Thermomonosporaceae</taxon>
        <taxon>Actinocorallia</taxon>
    </lineage>
</organism>
<feature type="chain" id="PRO_5046067230" evidence="1">
    <location>
        <begin position="34"/>
        <end position="271"/>
    </location>
</feature>
<dbReference type="InterPro" id="IPR052897">
    <property type="entry name" value="Sec-Metab_Biosynth_Hydrolase"/>
</dbReference>
<accession>A0ABP6QJD7</accession>
<evidence type="ECO:0000259" key="2">
    <source>
        <dbReference type="Pfam" id="PF12697"/>
    </source>
</evidence>
<dbReference type="RefSeq" id="WP_344831949.1">
    <property type="nucleotide sequence ID" value="NZ_BAAAUV010000012.1"/>
</dbReference>
<keyword evidence="3" id="KW-0378">Hydrolase</keyword>
<dbReference type="InterPro" id="IPR029058">
    <property type="entry name" value="AB_hydrolase_fold"/>
</dbReference>
<sequence>MKFTHSTSRRLRLGGLVTGLTLVTASLSMSATAADAGSKPGVKPTIVLVHGAWADTSGWNDVIEGLRRDGYPAVAFANPLRGLEGDAAYLDATIAGIEGPIVLVGHSYGGSVITETSPDPDVKALVYVSAFLPEQGESAFGISGRFPGSLITPEAIRVVPLPSGDADIYLQPASLGPIFGLPASTARLLSATQRPVTQGALGGALTGTPAWKRLPTWTLISKTDKAIPLEAQRFMTARAHSRTVELNAGHAAFLTHPGAVTAVIERAAATR</sequence>
<keyword evidence="1" id="KW-0732">Signal</keyword>
<dbReference type="SUPFAM" id="SSF53474">
    <property type="entry name" value="alpha/beta-Hydrolases"/>
    <property type="match status" value="1"/>
</dbReference>
<reference evidence="4" key="1">
    <citation type="journal article" date="2019" name="Int. J. Syst. Evol. Microbiol.">
        <title>The Global Catalogue of Microorganisms (GCM) 10K type strain sequencing project: providing services to taxonomists for standard genome sequencing and annotation.</title>
        <authorList>
            <consortium name="The Broad Institute Genomics Platform"/>
            <consortium name="The Broad Institute Genome Sequencing Center for Infectious Disease"/>
            <person name="Wu L."/>
            <person name="Ma J."/>
        </authorList>
    </citation>
    <scope>NUCLEOTIDE SEQUENCE [LARGE SCALE GENOMIC DNA]</scope>
    <source>
        <strain evidence="4">JCM 9377</strain>
    </source>
</reference>
<gene>
    <name evidence="3" type="ORF">GCM10010468_47010</name>
</gene>
<dbReference type="InterPro" id="IPR000073">
    <property type="entry name" value="AB_hydrolase_1"/>
</dbReference>
<evidence type="ECO:0000313" key="4">
    <source>
        <dbReference type="Proteomes" id="UP001501237"/>
    </source>
</evidence>
<dbReference type="EMBL" id="BAAAUV010000012">
    <property type="protein sequence ID" value="GAA3221706.1"/>
    <property type="molecule type" value="Genomic_DNA"/>
</dbReference>
<feature type="domain" description="AB hydrolase-1" evidence="2">
    <location>
        <begin position="46"/>
        <end position="261"/>
    </location>
</feature>
<dbReference type="GO" id="GO:0016787">
    <property type="term" value="F:hydrolase activity"/>
    <property type="evidence" value="ECO:0007669"/>
    <property type="project" value="UniProtKB-KW"/>
</dbReference>
<dbReference type="PANTHER" id="PTHR37017:SF11">
    <property type="entry name" value="ESTERASE_LIPASE_THIOESTERASE DOMAIN-CONTAINING PROTEIN"/>
    <property type="match status" value="1"/>
</dbReference>
<proteinExistence type="predicted"/>
<feature type="signal peptide" evidence="1">
    <location>
        <begin position="1"/>
        <end position="33"/>
    </location>
</feature>
<name>A0ABP6QJD7_9ACTN</name>
<comment type="caution">
    <text evidence="3">The sequence shown here is derived from an EMBL/GenBank/DDBJ whole genome shotgun (WGS) entry which is preliminary data.</text>
</comment>
<dbReference type="PANTHER" id="PTHR37017">
    <property type="entry name" value="AB HYDROLASE-1 DOMAIN-CONTAINING PROTEIN-RELATED"/>
    <property type="match status" value="1"/>
</dbReference>
<dbReference type="Gene3D" id="3.40.50.1820">
    <property type="entry name" value="alpha/beta hydrolase"/>
    <property type="match status" value="1"/>
</dbReference>